<evidence type="ECO:0000256" key="1">
    <source>
        <dbReference type="ARBA" id="ARBA00006987"/>
    </source>
</evidence>
<comment type="caution">
    <text evidence="3">The sequence shown here is derived from an EMBL/GenBank/DDBJ whole genome shotgun (WGS) entry which is preliminary data.</text>
</comment>
<feature type="chain" id="PRO_5046376285" evidence="2">
    <location>
        <begin position="39"/>
        <end position="377"/>
    </location>
</feature>
<gene>
    <name evidence="3" type="ORF">GCM10023322_64470</name>
</gene>
<evidence type="ECO:0000313" key="4">
    <source>
        <dbReference type="Proteomes" id="UP001501570"/>
    </source>
</evidence>
<keyword evidence="2" id="KW-0732">Signal</keyword>
<name>A0ABP9SGY1_9ACTN</name>
<organism evidence="3 4">
    <name type="scientific">Rugosimonospora acidiphila</name>
    <dbReference type="NCBI Taxonomy" id="556531"/>
    <lineage>
        <taxon>Bacteria</taxon>
        <taxon>Bacillati</taxon>
        <taxon>Actinomycetota</taxon>
        <taxon>Actinomycetes</taxon>
        <taxon>Micromonosporales</taxon>
        <taxon>Micromonosporaceae</taxon>
        <taxon>Rugosimonospora</taxon>
    </lineage>
</organism>
<dbReference type="InterPro" id="IPR042100">
    <property type="entry name" value="Bug_dom1"/>
</dbReference>
<dbReference type="Gene3D" id="3.40.190.10">
    <property type="entry name" value="Periplasmic binding protein-like II"/>
    <property type="match status" value="1"/>
</dbReference>
<reference evidence="4" key="1">
    <citation type="journal article" date="2019" name="Int. J. Syst. Evol. Microbiol.">
        <title>The Global Catalogue of Microorganisms (GCM) 10K type strain sequencing project: providing services to taxonomists for standard genome sequencing and annotation.</title>
        <authorList>
            <consortium name="The Broad Institute Genomics Platform"/>
            <consortium name="The Broad Institute Genome Sequencing Center for Infectious Disease"/>
            <person name="Wu L."/>
            <person name="Ma J."/>
        </authorList>
    </citation>
    <scope>NUCLEOTIDE SEQUENCE [LARGE SCALE GENOMIC DNA]</scope>
    <source>
        <strain evidence="4">JCM 18304</strain>
    </source>
</reference>
<feature type="signal peptide" evidence="2">
    <location>
        <begin position="1"/>
        <end position="38"/>
    </location>
</feature>
<dbReference type="PANTHER" id="PTHR42928">
    <property type="entry name" value="TRICARBOXYLATE-BINDING PROTEIN"/>
    <property type="match status" value="1"/>
</dbReference>
<dbReference type="RefSeq" id="WP_345636019.1">
    <property type="nucleotide sequence ID" value="NZ_BAABJQ010000025.1"/>
</dbReference>
<dbReference type="EMBL" id="BAABJQ010000025">
    <property type="protein sequence ID" value="GAA5196162.1"/>
    <property type="molecule type" value="Genomic_DNA"/>
</dbReference>
<evidence type="ECO:0000313" key="3">
    <source>
        <dbReference type="EMBL" id="GAA5196162.1"/>
    </source>
</evidence>
<proteinExistence type="inferred from homology"/>
<dbReference type="Gene3D" id="3.40.190.150">
    <property type="entry name" value="Bordetella uptake gene, domain 1"/>
    <property type="match status" value="1"/>
</dbReference>
<comment type="similarity">
    <text evidence="1">Belongs to the UPF0065 (bug) family.</text>
</comment>
<accession>A0ABP9SGY1</accession>
<sequence>MKSIVSTPRRRIVSIAKPARVALSALVLAGGLAGCAQKADSSTGSGASGASAASASPDPQYYSGKTITWDVPGAPGASFYTTATILGPLVGKYLHATVNIVSIPAGATIAGQNQAAAAPNNGLTIGTLNVSANVSNAATKQPGINFDMRKEAFIAGLPINPDVVVVQPNSKYKTFDDLVKAAPSVKSADYSGSIDILQKGVFGAYGIKAKLISGYASVPDQVAGFLRGDAEFAVNQVPGLASSIAAGKARPLLVTSPIPAGTAGYAQLKDVPDIATYAAQHKPQTAQQQQALQAMLALFGAKAVNQVVFSPAGTPPGAVASLAAAFKSAINDQGAQKAFINANLSPGYLSPADTAAAIDQDISLQGAISNAVTGYKS</sequence>
<keyword evidence="4" id="KW-1185">Reference proteome</keyword>
<dbReference type="PANTHER" id="PTHR42928:SF5">
    <property type="entry name" value="BLR1237 PROTEIN"/>
    <property type="match status" value="1"/>
</dbReference>
<protein>
    <submittedName>
        <fullName evidence="3">Tripartite tricarboxylate transporter substrate binding protein</fullName>
    </submittedName>
</protein>
<dbReference type="InterPro" id="IPR005064">
    <property type="entry name" value="BUG"/>
</dbReference>
<dbReference type="Pfam" id="PF03401">
    <property type="entry name" value="TctC"/>
    <property type="match status" value="1"/>
</dbReference>
<dbReference type="Proteomes" id="UP001501570">
    <property type="component" value="Unassembled WGS sequence"/>
</dbReference>
<dbReference type="PROSITE" id="PS51257">
    <property type="entry name" value="PROKAR_LIPOPROTEIN"/>
    <property type="match status" value="1"/>
</dbReference>
<evidence type="ECO:0000256" key="2">
    <source>
        <dbReference type="SAM" id="SignalP"/>
    </source>
</evidence>